<evidence type="ECO:0000313" key="2">
    <source>
        <dbReference type="Proteomes" id="UP000256913"/>
    </source>
</evidence>
<dbReference type="Proteomes" id="UP000256913">
    <property type="component" value="Unassembled WGS sequence"/>
</dbReference>
<reference evidence="1 2" key="1">
    <citation type="submission" date="2018-08" db="EMBL/GenBank/DDBJ databases">
        <title>Sequencing the genomes of 1000 actinobacteria strains.</title>
        <authorList>
            <person name="Klenk H.-P."/>
        </authorList>
    </citation>
    <scope>NUCLEOTIDE SEQUENCE [LARGE SCALE GENOMIC DNA]</scope>
    <source>
        <strain evidence="1 2">DSM 44099</strain>
    </source>
</reference>
<dbReference type="AlphaFoldDB" id="A0A3D9ZEL7"/>
<dbReference type="RefSeq" id="WP_147315417.1">
    <property type="nucleotide sequence ID" value="NZ_BONB01000018.1"/>
</dbReference>
<evidence type="ECO:0008006" key="3">
    <source>
        <dbReference type="Google" id="ProtNLM"/>
    </source>
</evidence>
<evidence type="ECO:0000313" key="1">
    <source>
        <dbReference type="EMBL" id="REF94964.1"/>
    </source>
</evidence>
<proteinExistence type="predicted"/>
<sequence length="449" mass="47796">MRTHIPMRSRLISGMLGLAVAVGLGVSAGVATELTTATPQAAQAASTEGGYIKRSEVLARAQNWVDRGIIYGTNEDVEPPILEFTTDAQGKDYRQDCSGLVSMAWHLTSSPTTVGFAAGSANTSSVSSPDAMLPADAVLFDGHIELFAEWKNPSDHTQGAWSYSLNGPYHADWAKGPTVNSHGDTGTLSWSDIVNNRRLRYNKILDDTVSGTANIYGVLPDGRLTFSTIDAASGNRTKTVVSTTSIGFTPKAMATLNFNTILMTDTASNLYRIDVIANNTSLVYNAPVKLASGWTHELLTYDGNSHLFGISNGTLRRYTVSVAKPAAANISTGQLIGTGFALNNLAATASNWLIGTTSAGRLLSYKIDSAGNWTGNTLATDHWFFDAFLSPGAGVYYGKTPAGGMYRYLDADPFDSTGTDIQTYTTDPVDTTGWTQTLLSAQPYTISGS</sequence>
<name>A0A3D9ZEL7_9ACTN</name>
<organism evidence="1 2">
    <name type="scientific">Asanoa ferruginea</name>
    <dbReference type="NCBI Taxonomy" id="53367"/>
    <lineage>
        <taxon>Bacteria</taxon>
        <taxon>Bacillati</taxon>
        <taxon>Actinomycetota</taxon>
        <taxon>Actinomycetes</taxon>
        <taxon>Micromonosporales</taxon>
        <taxon>Micromonosporaceae</taxon>
        <taxon>Asanoa</taxon>
    </lineage>
</organism>
<dbReference type="Gene3D" id="2.115.10.10">
    <property type="entry name" value="Tachylectin 2"/>
    <property type="match status" value="1"/>
</dbReference>
<dbReference type="Gene3D" id="3.90.1720.10">
    <property type="entry name" value="endopeptidase domain like (from Nostoc punctiforme)"/>
    <property type="match status" value="1"/>
</dbReference>
<accession>A0A3D9ZEL7</accession>
<comment type="caution">
    <text evidence="1">The sequence shown here is derived from an EMBL/GenBank/DDBJ whole genome shotgun (WGS) entry which is preliminary data.</text>
</comment>
<dbReference type="EMBL" id="QUMQ01000001">
    <property type="protein sequence ID" value="REF94964.1"/>
    <property type="molecule type" value="Genomic_DNA"/>
</dbReference>
<gene>
    <name evidence="1" type="ORF">DFJ67_0911</name>
</gene>
<dbReference type="OrthoDB" id="9815928at2"/>
<protein>
    <recommendedName>
        <fullName evidence="3">Tachylectin</fullName>
    </recommendedName>
</protein>
<keyword evidence="2" id="KW-1185">Reference proteome</keyword>